<keyword evidence="7" id="KW-0540">Nuclease</keyword>
<comment type="similarity">
    <text evidence="1">Belongs to the N(4)/N(6)-methyltransferase family.</text>
</comment>
<dbReference type="EMBL" id="LOKL01000158">
    <property type="protein sequence ID" value="MBZ3926406.1"/>
    <property type="molecule type" value="Genomic_DNA"/>
</dbReference>
<evidence type="ECO:0000256" key="3">
    <source>
        <dbReference type="ARBA" id="ARBA00022603"/>
    </source>
</evidence>
<dbReference type="PANTHER" id="PTHR30481:SF4">
    <property type="entry name" value="SITE-SPECIFIC DNA-METHYLTRANSFERASE (ADENINE-SPECIFIC)"/>
    <property type="match status" value="1"/>
</dbReference>
<keyword evidence="3" id="KW-0489">Methyltransferase</keyword>
<dbReference type="GO" id="GO:0032259">
    <property type="term" value="P:methylation"/>
    <property type="evidence" value="ECO:0007669"/>
    <property type="project" value="UniProtKB-KW"/>
</dbReference>
<name>A0AAW4RU82_XANCI</name>
<protein>
    <recommendedName>
        <fullName evidence="2">site-specific DNA-methyltransferase (adenine-specific)</fullName>
        <ecNumber evidence="2">2.1.1.72</ecNumber>
    </recommendedName>
</protein>
<dbReference type="PANTHER" id="PTHR30481">
    <property type="entry name" value="DNA ADENINE METHYLASE"/>
    <property type="match status" value="1"/>
</dbReference>
<dbReference type="GO" id="GO:0006298">
    <property type="term" value="P:mismatch repair"/>
    <property type="evidence" value="ECO:0007669"/>
    <property type="project" value="TreeGrafter"/>
</dbReference>
<dbReference type="GO" id="GO:1904047">
    <property type="term" value="F:S-adenosyl-L-methionine binding"/>
    <property type="evidence" value="ECO:0007669"/>
    <property type="project" value="TreeGrafter"/>
</dbReference>
<accession>A0AAW4RU82</accession>
<dbReference type="Proteomes" id="UP000825388">
    <property type="component" value="Unassembled WGS sequence"/>
</dbReference>
<dbReference type="GO" id="GO:0009307">
    <property type="term" value="P:DNA restriction-modification system"/>
    <property type="evidence" value="ECO:0007669"/>
    <property type="project" value="InterPro"/>
</dbReference>
<evidence type="ECO:0000256" key="6">
    <source>
        <dbReference type="ARBA" id="ARBA00047942"/>
    </source>
</evidence>
<sequence>MTQPIIPWPGGKRRLIRHLYPHFPAHTTYVEAFAGGAAALLMRPRPAPLEVLNDINADLVCLYRCIRHHLDEFVRMFRWSLVSRQMFEWAQMERPETLTDIQRAARFYYLQKLSFGGKVDGQTFGVVATGVGPRLNLLRIEEELSAVHLRLSNVVIEHLPWHQCIARYDRPDTLFYLDPPYWQTEGYGVEFPWDEYERLAGMLRSLQGKAVVSINDHPDIRRVFDGFDLVPLQLGYTIGGPGGRDRKFGELIIKTWDDHQAALL</sequence>
<dbReference type="InterPro" id="IPR023095">
    <property type="entry name" value="Ade_MeTrfase_dom_2"/>
</dbReference>
<dbReference type="SUPFAM" id="SSF53335">
    <property type="entry name" value="S-adenosyl-L-methionine-dependent methyltransferases"/>
    <property type="match status" value="1"/>
</dbReference>
<dbReference type="EC" id="2.1.1.72" evidence="2"/>
<dbReference type="GO" id="GO:0043565">
    <property type="term" value="F:sequence-specific DNA binding"/>
    <property type="evidence" value="ECO:0007669"/>
    <property type="project" value="TreeGrafter"/>
</dbReference>
<keyword evidence="7" id="KW-0378">Hydrolase</keyword>
<evidence type="ECO:0000256" key="4">
    <source>
        <dbReference type="ARBA" id="ARBA00022679"/>
    </source>
</evidence>
<proteinExistence type="inferred from homology"/>
<evidence type="ECO:0000256" key="2">
    <source>
        <dbReference type="ARBA" id="ARBA00011900"/>
    </source>
</evidence>
<evidence type="ECO:0000256" key="1">
    <source>
        <dbReference type="ARBA" id="ARBA00006594"/>
    </source>
</evidence>
<dbReference type="Gene3D" id="1.10.1020.10">
    <property type="entry name" value="Adenine-specific Methyltransferase, Domain 2"/>
    <property type="match status" value="1"/>
</dbReference>
<organism evidence="7 8">
    <name type="scientific">Xanthomonas citri pv. sesbaniae</name>
    <dbReference type="NCBI Taxonomy" id="473425"/>
    <lineage>
        <taxon>Bacteria</taxon>
        <taxon>Pseudomonadati</taxon>
        <taxon>Pseudomonadota</taxon>
        <taxon>Gammaproteobacteria</taxon>
        <taxon>Lysobacterales</taxon>
        <taxon>Lysobacteraceae</taxon>
        <taxon>Xanthomonas</taxon>
    </lineage>
</organism>
<keyword evidence="5" id="KW-0949">S-adenosyl-L-methionine</keyword>
<keyword evidence="7" id="KW-0255">Endonuclease</keyword>
<dbReference type="GO" id="GO:0009007">
    <property type="term" value="F:site-specific DNA-methyltransferase (adenine-specific) activity"/>
    <property type="evidence" value="ECO:0007669"/>
    <property type="project" value="UniProtKB-EC"/>
</dbReference>
<dbReference type="AlphaFoldDB" id="A0AAW4RU82"/>
<dbReference type="InterPro" id="IPR012327">
    <property type="entry name" value="MeTrfase_D12"/>
</dbReference>
<dbReference type="GO" id="GO:0004519">
    <property type="term" value="F:endonuclease activity"/>
    <property type="evidence" value="ECO:0007669"/>
    <property type="project" value="UniProtKB-KW"/>
</dbReference>
<reference evidence="7" key="1">
    <citation type="submission" date="2015-12" db="EMBL/GenBank/DDBJ databases">
        <authorList>
            <person name="Bansal K."/>
            <person name="Midha S."/>
            <person name="Patil P.B."/>
        </authorList>
    </citation>
    <scope>NUCLEOTIDE SEQUENCE</scope>
    <source>
        <strain evidence="7">LMG867</strain>
    </source>
</reference>
<gene>
    <name evidence="7" type="ORF">Xseb_02785</name>
</gene>
<evidence type="ECO:0000313" key="7">
    <source>
        <dbReference type="EMBL" id="MBZ3926406.1"/>
    </source>
</evidence>
<dbReference type="Gene3D" id="3.40.50.150">
    <property type="entry name" value="Vaccinia Virus protein VP39"/>
    <property type="match status" value="1"/>
</dbReference>
<evidence type="ECO:0000256" key="5">
    <source>
        <dbReference type="ARBA" id="ARBA00022691"/>
    </source>
</evidence>
<comment type="catalytic activity">
    <reaction evidence="6">
        <text>a 2'-deoxyadenosine in DNA + S-adenosyl-L-methionine = an N(6)-methyl-2'-deoxyadenosine in DNA + S-adenosyl-L-homocysteine + H(+)</text>
        <dbReference type="Rhea" id="RHEA:15197"/>
        <dbReference type="Rhea" id="RHEA-COMP:12418"/>
        <dbReference type="Rhea" id="RHEA-COMP:12419"/>
        <dbReference type="ChEBI" id="CHEBI:15378"/>
        <dbReference type="ChEBI" id="CHEBI:57856"/>
        <dbReference type="ChEBI" id="CHEBI:59789"/>
        <dbReference type="ChEBI" id="CHEBI:90615"/>
        <dbReference type="ChEBI" id="CHEBI:90616"/>
        <dbReference type="EC" id="2.1.1.72"/>
    </reaction>
</comment>
<dbReference type="RefSeq" id="WP_089111725.1">
    <property type="nucleotide sequence ID" value="NZ_LOKL01000158.1"/>
</dbReference>
<keyword evidence="4" id="KW-0808">Transferase</keyword>
<comment type="caution">
    <text evidence="7">The sequence shown here is derived from an EMBL/GenBank/DDBJ whole genome shotgun (WGS) entry which is preliminary data.</text>
</comment>
<evidence type="ECO:0000313" key="8">
    <source>
        <dbReference type="Proteomes" id="UP000825388"/>
    </source>
</evidence>
<dbReference type="InterPro" id="IPR029063">
    <property type="entry name" value="SAM-dependent_MTases_sf"/>
</dbReference>
<dbReference type="PRINTS" id="PR00505">
    <property type="entry name" value="D12N6MTFRASE"/>
</dbReference>
<dbReference type="Pfam" id="PF02086">
    <property type="entry name" value="MethyltransfD12"/>
    <property type="match status" value="1"/>
</dbReference>